<dbReference type="EMBL" id="MKKU01000822">
    <property type="protein sequence ID" value="RNF01489.1"/>
    <property type="molecule type" value="Genomic_DNA"/>
</dbReference>
<dbReference type="Proteomes" id="UP000284403">
    <property type="component" value="Unassembled WGS sequence"/>
</dbReference>
<evidence type="ECO:0000313" key="3">
    <source>
        <dbReference type="EMBL" id="RNF01489.1"/>
    </source>
</evidence>
<dbReference type="GeneID" id="40322328"/>
<dbReference type="Pfam" id="PF24466">
    <property type="entry name" value="DUF7578"/>
    <property type="match status" value="1"/>
</dbReference>
<protein>
    <submittedName>
        <fullName evidence="3">Putative retrotransposon hot spot (RHS) protein</fullName>
    </submittedName>
</protein>
<sequence length="148" mass="16324">MTERGGEETHAAAESPATNAQRRWRSGSDGGGSNQPPAQRRRVVEAPAGPQWALYSTVEEVLRLEGVDAPEQMTLNDFIIKYLGPKFVVDEGHGIKMGVVIQGPEEFITDPELRGTFLRLPAYQRLVDARNLHADARNLIRQGVYSLG</sequence>
<accession>A0A3S5IQP2</accession>
<evidence type="ECO:0000313" key="4">
    <source>
        <dbReference type="Proteomes" id="UP000284403"/>
    </source>
</evidence>
<evidence type="ECO:0000256" key="1">
    <source>
        <dbReference type="SAM" id="MobiDB-lite"/>
    </source>
</evidence>
<name>A0A3S5IQP2_9TRYP</name>
<organism evidence="3 4">
    <name type="scientific">Trypanosoma conorhini</name>
    <dbReference type="NCBI Taxonomy" id="83891"/>
    <lineage>
        <taxon>Eukaryota</taxon>
        <taxon>Discoba</taxon>
        <taxon>Euglenozoa</taxon>
        <taxon>Kinetoplastea</taxon>
        <taxon>Metakinetoplastina</taxon>
        <taxon>Trypanosomatida</taxon>
        <taxon>Trypanosomatidae</taxon>
        <taxon>Trypanosoma</taxon>
    </lineage>
</organism>
<feature type="region of interest" description="Disordered" evidence="1">
    <location>
        <begin position="1"/>
        <end position="45"/>
    </location>
</feature>
<dbReference type="RefSeq" id="XP_029224460.1">
    <property type="nucleotide sequence ID" value="XM_029375560.1"/>
</dbReference>
<feature type="compositionally biased region" description="Basic and acidic residues" evidence="1">
    <location>
        <begin position="1"/>
        <end position="11"/>
    </location>
</feature>
<dbReference type="InterPro" id="IPR056000">
    <property type="entry name" value="DUF7578"/>
</dbReference>
<reference evidence="3 4" key="1">
    <citation type="journal article" date="2018" name="BMC Genomics">
        <title>Genomic comparison of Trypanosoma conorhini and Trypanosoma rangeli to Trypanosoma cruzi strains of high and low virulence.</title>
        <authorList>
            <person name="Bradwell K.R."/>
            <person name="Koparde V.N."/>
            <person name="Matveyev A.V."/>
            <person name="Serrano M.G."/>
            <person name="Alves J.M."/>
            <person name="Parikh H."/>
            <person name="Huang B."/>
            <person name="Lee V."/>
            <person name="Espinosa-Alvarez O."/>
            <person name="Ortiz P.A."/>
            <person name="Costa-Martins A.G."/>
            <person name="Teixeira M.M."/>
            <person name="Buck G.A."/>
        </authorList>
    </citation>
    <scope>NUCLEOTIDE SEQUENCE [LARGE SCALE GENOMIC DNA]</scope>
    <source>
        <strain evidence="3 4">025E</strain>
    </source>
</reference>
<keyword evidence="4" id="KW-1185">Reference proteome</keyword>
<feature type="non-terminal residue" evidence="3">
    <location>
        <position position="148"/>
    </location>
</feature>
<proteinExistence type="predicted"/>
<feature type="domain" description="DUF7578" evidence="2">
    <location>
        <begin position="70"/>
        <end position="132"/>
    </location>
</feature>
<comment type="caution">
    <text evidence="3">The sequence shown here is derived from an EMBL/GenBank/DDBJ whole genome shotgun (WGS) entry which is preliminary data.</text>
</comment>
<dbReference type="AlphaFoldDB" id="A0A3S5IQP2"/>
<evidence type="ECO:0000259" key="2">
    <source>
        <dbReference type="Pfam" id="PF24466"/>
    </source>
</evidence>
<dbReference type="OrthoDB" id="251532at2759"/>
<gene>
    <name evidence="3" type="ORF">Tco025E_08717</name>
</gene>